<feature type="transmembrane region" description="Helical" evidence="2">
    <location>
        <begin position="60"/>
        <end position="80"/>
    </location>
</feature>
<dbReference type="Proteomes" id="UP001565927">
    <property type="component" value="Unassembled WGS sequence"/>
</dbReference>
<sequence>MSTPRIGTRRRTEQALDLQRRRGEPLPGWARTRTARRALALLPVLTLVLGVLAATAGGGALTAVLLGVTSVVGSCAIATLRRVTGMLDGAPADLLDERELGDRDRAHRRGFRLTLVLLGVLVALAVGNGLLDQETGTPLIGSVGWMALLLTAFWTAGALPAAALAWDGRPAVEDPDADPADTDAGLTGAGG</sequence>
<gene>
    <name evidence="3" type="ORF">AB2L27_19715</name>
</gene>
<proteinExistence type="predicted"/>
<feature type="transmembrane region" description="Helical" evidence="2">
    <location>
        <begin position="38"/>
        <end position="54"/>
    </location>
</feature>
<protein>
    <submittedName>
        <fullName evidence="3">Uncharacterized protein</fullName>
    </submittedName>
</protein>
<evidence type="ECO:0000256" key="1">
    <source>
        <dbReference type="SAM" id="MobiDB-lite"/>
    </source>
</evidence>
<keyword evidence="2" id="KW-0472">Membrane</keyword>
<evidence type="ECO:0000313" key="3">
    <source>
        <dbReference type="EMBL" id="MEZ0166987.1"/>
    </source>
</evidence>
<keyword evidence="2" id="KW-0812">Transmembrane</keyword>
<evidence type="ECO:0000313" key="4">
    <source>
        <dbReference type="Proteomes" id="UP001565927"/>
    </source>
</evidence>
<accession>A0ABV4H864</accession>
<feature type="region of interest" description="Disordered" evidence="1">
    <location>
        <begin position="170"/>
        <end position="191"/>
    </location>
</feature>
<dbReference type="EMBL" id="JBGFTU010000037">
    <property type="protein sequence ID" value="MEZ0166987.1"/>
    <property type="molecule type" value="Genomic_DNA"/>
</dbReference>
<comment type="caution">
    <text evidence="3">The sequence shown here is derived from an EMBL/GenBank/DDBJ whole genome shotgun (WGS) entry which is preliminary data.</text>
</comment>
<name>A0ABV4H864_9ACTN</name>
<feature type="compositionally biased region" description="Low complexity" evidence="1">
    <location>
        <begin position="182"/>
        <end position="191"/>
    </location>
</feature>
<feature type="transmembrane region" description="Helical" evidence="2">
    <location>
        <begin position="143"/>
        <end position="166"/>
    </location>
</feature>
<feature type="region of interest" description="Disordered" evidence="1">
    <location>
        <begin position="1"/>
        <end position="20"/>
    </location>
</feature>
<reference evidence="3 4" key="1">
    <citation type="submission" date="2024-07" db="EMBL/GenBank/DDBJ databases">
        <authorList>
            <person name="Thanompreechachai J."/>
            <person name="Duangmal K."/>
        </authorList>
    </citation>
    <scope>NUCLEOTIDE SEQUENCE [LARGE SCALE GENOMIC DNA]</scope>
    <source>
        <strain evidence="3 4">LSe6-4</strain>
    </source>
</reference>
<keyword evidence="4" id="KW-1185">Reference proteome</keyword>
<organism evidence="3 4">
    <name type="scientific">Kineococcus halophytocola</name>
    <dbReference type="NCBI Taxonomy" id="3234027"/>
    <lineage>
        <taxon>Bacteria</taxon>
        <taxon>Bacillati</taxon>
        <taxon>Actinomycetota</taxon>
        <taxon>Actinomycetes</taxon>
        <taxon>Kineosporiales</taxon>
        <taxon>Kineosporiaceae</taxon>
        <taxon>Kineococcus</taxon>
    </lineage>
</organism>
<keyword evidence="2" id="KW-1133">Transmembrane helix</keyword>
<dbReference type="RefSeq" id="WP_370443193.1">
    <property type="nucleotide sequence ID" value="NZ_JBGFTU010000037.1"/>
</dbReference>
<evidence type="ECO:0000256" key="2">
    <source>
        <dbReference type="SAM" id="Phobius"/>
    </source>
</evidence>
<feature type="compositionally biased region" description="Basic and acidic residues" evidence="1">
    <location>
        <begin position="10"/>
        <end position="20"/>
    </location>
</feature>
<feature type="transmembrane region" description="Helical" evidence="2">
    <location>
        <begin position="113"/>
        <end position="131"/>
    </location>
</feature>